<sequence length="320" mass="35143">MHLTFILSLTFAFILAFATLSTNATQICRALALGGGGDRGAFEAGVLSALVALQDSEATRYEVVTGISAGSINAAAFSQFRIGDEKKAVEFLLDRWRKTTKDDIYKNWFPGGIVEGFSLKSGLFDTSPLLNYLKENIDPQKVLDSGRVLLVGATNLEKNRFEMWNGTFHDLPQAVRASSAVPGIFETVKIGDDVYVDGGMTYMTPVTSAIQRCIRLHETTDVKVLVDVILAVGDAHMPGSLSKYNSTPFVLLKSLFGIIQNIFVGDIQNARLAFPQAQFRVIMPSKWLPGWFLGFTHAEEMIQMGYADGKAALNQTKWKL</sequence>
<accession>A0A7S1PFH2</accession>
<dbReference type="Gene3D" id="3.40.1090.10">
    <property type="entry name" value="Cytosolic phospholipase A2 catalytic domain"/>
    <property type="match status" value="1"/>
</dbReference>
<feature type="active site" description="Proton acceptor" evidence="4">
    <location>
        <position position="197"/>
    </location>
</feature>
<gene>
    <name evidence="7" type="ORF">PCOS0759_LOCUS1404</name>
</gene>
<evidence type="ECO:0000256" key="2">
    <source>
        <dbReference type="ARBA" id="ARBA00022963"/>
    </source>
</evidence>
<dbReference type="InterPro" id="IPR002641">
    <property type="entry name" value="PNPLA_dom"/>
</dbReference>
<dbReference type="GO" id="GO:0052689">
    <property type="term" value="F:carboxylic ester hydrolase activity"/>
    <property type="evidence" value="ECO:0007669"/>
    <property type="project" value="UniProtKB-ARBA"/>
</dbReference>
<dbReference type="GO" id="GO:0016298">
    <property type="term" value="F:lipase activity"/>
    <property type="evidence" value="ECO:0007669"/>
    <property type="project" value="UniProtKB-ARBA"/>
</dbReference>
<feature type="domain" description="PNPLA" evidence="6">
    <location>
        <begin position="31"/>
        <end position="210"/>
    </location>
</feature>
<feature type="chain" id="PRO_5031042092" description="PNPLA domain-containing protein" evidence="5">
    <location>
        <begin position="25"/>
        <end position="320"/>
    </location>
</feature>
<dbReference type="InterPro" id="IPR016035">
    <property type="entry name" value="Acyl_Trfase/lysoPLipase"/>
</dbReference>
<evidence type="ECO:0000256" key="1">
    <source>
        <dbReference type="ARBA" id="ARBA00022801"/>
    </source>
</evidence>
<dbReference type="PANTHER" id="PTHR14226:SF29">
    <property type="entry name" value="NEUROPATHY TARGET ESTERASE SWS"/>
    <property type="match status" value="1"/>
</dbReference>
<feature type="signal peptide" evidence="5">
    <location>
        <begin position="1"/>
        <end position="24"/>
    </location>
</feature>
<keyword evidence="2 4" id="KW-0442">Lipid degradation</keyword>
<feature type="short sequence motif" description="DGA/G" evidence="4">
    <location>
        <begin position="197"/>
        <end position="199"/>
    </location>
</feature>
<organism evidence="7">
    <name type="scientific">Percolomonas cosmopolitus</name>
    <dbReference type="NCBI Taxonomy" id="63605"/>
    <lineage>
        <taxon>Eukaryota</taxon>
        <taxon>Discoba</taxon>
        <taxon>Heterolobosea</taxon>
        <taxon>Tetramitia</taxon>
        <taxon>Eutetramitia</taxon>
        <taxon>Percolomonadidae</taxon>
        <taxon>Percolomonas</taxon>
    </lineage>
</organism>
<evidence type="ECO:0000313" key="7">
    <source>
        <dbReference type="EMBL" id="CAD9078172.1"/>
    </source>
</evidence>
<proteinExistence type="predicted"/>
<dbReference type="PROSITE" id="PS51635">
    <property type="entry name" value="PNPLA"/>
    <property type="match status" value="1"/>
</dbReference>
<name>A0A7S1PFH2_9EUKA</name>
<dbReference type="GO" id="GO:0016042">
    <property type="term" value="P:lipid catabolic process"/>
    <property type="evidence" value="ECO:0007669"/>
    <property type="project" value="UniProtKB-UniRule"/>
</dbReference>
<reference evidence="7" key="1">
    <citation type="submission" date="2021-01" db="EMBL/GenBank/DDBJ databases">
        <authorList>
            <person name="Corre E."/>
            <person name="Pelletier E."/>
            <person name="Niang G."/>
            <person name="Scheremetjew M."/>
            <person name="Finn R."/>
            <person name="Kale V."/>
            <person name="Holt S."/>
            <person name="Cochrane G."/>
            <person name="Meng A."/>
            <person name="Brown T."/>
            <person name="Cohen L."/>
        </authorList>
    </citation>
    <scope>NUCLEOTIDE SEQUENCE</scope>
    <source>
        <strain evidence="7">WS</strain>
    </source>
</reference>
<evidence type="ECO:0000259" key="6">
    <source>
        <dbReference type="PROSITE" id="PS51635"/>
    </source>
</evidence>
<feature type="short sequence motif" description="GXSXG" evidence="4">
    <location>
        <begin position="66"/>
        <end position="70"/>
    </location>
</feature>
<dbReference type="EMBL" id="HBGD01001684">
    <property type="protein sequence ID" value="CAD9078172.1"/>
    <property type="molecule type" value="Transcribed_RNA"/>
</dbReference>
<evidence type="ECO:0000256" key="5">
    <source>
        <dbReference type="SAM" id="SignalP"/>
    </source>
</evidence>
<feature type="short sequence motif" description="GXGXXG" evidence="4">
    <location>
        <begin position="35"/>
        <end position="40"/>
    </location>
</feature>
<dbReference type="InterPro" id="IPR050301">
    <property type="entry name" value="NTE"/>
</dbReference>
<keyword evidence="5" id="KW-0732">Signal</keyword>
<dbReference type="Pfam" id="PF01734">
    <property type="entry name" value="Patatin"/>
    <property type="match status" value="1"/>
</dbReference>
<evidence type="ECO:0000256" key="3">
    <source>
        <dbReference type="ARBA" id="ARBA00023098"/>
    </source>
</evidence>
<dbReference type="AlphaFoldDB" id="A0A7S1PFH2"/>
<dbReference type="PANTHER" id="PTHR14226">
    <property type="entry name" value="NEUROPATHY TARGET ESTERASE/SWISS CHEESE D.MELANOGASTER"/>
    <property type="match status" value="1"/>
</dbReference>
<dbReference type="SUPFAM" id="SSF52151">
    <property type="entry name" value="FabD/lysophospholipase-like"/>
    <property type="match status" value="1"/>
</dbReference>
<protein>
    <recommendedName>
        <fullName evidence="6">PNPLA domain-containing protein</fullName>
    </recommendedName>
</protein>
<keyword evidence="1 4" id="KW-0378">Hydrolase</keyword>
<feature type="active site" description="Nucleophile" evidence="4">
    <location>
        <position position="68"/>
    </location>
</feature>
<keyword evidence="3 4" id="KW-0443">Lipid metabolism</keyword>
<evidence type="ECO:0000256" key="4">
    <source>
        <dbReference type="PROSITE-ProRule" id="PRU01161"/>
    </source>
</evidence>